<evidence type="ECO:0000313" key="1">
    <source>
        <dbReference type="EMBL" id="GAC23336.1"/>
    </source>
</evidence>
<gene>
    <name evidence="1" type="ORF">GMES_1037</name>
</gene>
<evidence type="ECO:0000313" key="2">
    <source>
        <dbReference type="Proteomes" id="UP000006263"/>
    </source>
</evidence>
<proteinExistence type="predicted"/>
<dbReference type="Proteomes" id="UP000006263">
    <property type="component" value="Unassembled WGS sequence"/>
</dbReference>
<organism evidence="1 2">
    <name type="scientific">Paraglaciecola mesophila KMM 241</name>
    <dbReference type="NCBI Taxonomy" id="1128912"/>
    <lineage>
        <taxon>Bacteria</taxon>
        <taxon>Pseudomonadati</taxon>
        <taxon>Pseudomonadota</taxon>
        <taxon>Gammaproteobacteria</taxon>
        <taxon>Alteromonadales</taxon>
        <taxon>Alteromonadaceae</taxon>
        <taxon>Paraglaciecola</taxon>
    </lineage>
</organism>
<name>K6YHB2_9ALTE</name>
<dbReference type="AlphaFoldDB" id="K6YHB2"/>
<dbReference type="EMBL" id="BAEP01000022">
    <property type="protein sequence ID" value="GAC23336.1"/>
    <property type="molecule type" value="Genomic_DNA"/>
</dbReference>
<sequence length="37" mass="4121">MFIGAYNAFIHPADRAHSSDIAHIASSKHNTKITLQR</sequence>
<protein>
    <submittedName>
        <fullName evidence="1">Uncharacterized protein</fullName>
    </submittedName>
</protein>
<comment type="caution">
    <text evidence="1">The sequence shown here is derived from an EMBL/GenBank/DDBJ whole genome shotgun (WGS) entry which is preliminary data.</text>
</comment>
<accession>K6YHB2</accession>
<reference evidence="1 2" key="1">
    <citation type="journal article" date="2017" name="Antonie Van Leeuwenhoek">
        <title>Rhizobium rhizosphaerae sp. nov., a novel species isolated from rice rhizosphere.</title>
        <authorList>
            <person name="Zhao J.J."/>
            <person name="Zhang J."/>
            <person name="Zhang R.J."/>
            <person name="Zhang C.W."/>
            <person name="Yin H.Q."/>
            <person name="Zhang X.X."/>
        </authorList>
    </citation>
    <scope>NUCLEOTIDE SEQUENCE [LARGE SCALE GENOMIC DNA]</scope>
    <source>
        <strain evidence="1 2">KMM 241</strain>
    </source>
</reference>